<accession>A0AAD4UXA0</accession>
<reference evidence="1 2" key="1">
    <citation type="journal article" date="2022" name="G3 (Bethesda)">
        <title>Whole-genome sequence and methylome profiling of the almond [Prunus dulcis (Mill.) D.A. Webb] cultivar 'Nonpareil'.</title>
        <authorList>
            <person name="D'Amico-Willman K.M."/>
            <person name="Ouma W.Z."/>
            <person name="Meulia T."/>
            <person name="Sideli G.M."/>
            <person name="Gradziel T.M."/>
            <person name="Fresnedo-Ramirez J."/>
        </authorList>
    </citation>
    <scope>NUCLEOTIDE SEQUENCE [LARGE SCALE GENOMIC DNA]</scope>
    <source>
        <strain evidence="1">Clone GOH B32 T37-40</strain>
    </source>
</reference>
<proteinExistence type="predicted"/>
<protein>
    <submittedName>
        <fullName evidence="1">Uncharacterized protein</fullName>
    </submittedName>
</protein>
<sequence length="102" mass="10925">MRGEREGRLGKIGENPLGFLGKEELPTAIKGGTSYPLNSTSAVEQAYSLTANIKPKCLTFYLLLYPKQHTSGKQALSLLPEASAISNSIHPSPPLLSSVKTL</sequence>
<dbReference type="AlphaFoldDB" id="A0AAD4UXA0"/>
<keyword evidence="2" id="KW-1185">Reference proteome</keyword>
<comment type="caution">
    <text evidence="1">The sequence shown here is derived from an EMBL/GenBank/DDBJ whole genome shotgun (WGS) entry which is preliminary data.</text>
</comment>
<evidence type="ECO:0000313" key="2">
    <source>
        <dbReference type="Proteomes" id="UP001054821"/>
    </source>
</evidence>
<name>A0AAD4UXA0_PRUDU</name>
<organism evidence="1 2">
    <name type="scientific">Prunus dulcis</name>
    <name type="common">Almond</name>
    <name type="synonym">Amygdalus dulcis</name>
    <dbReference type="NCBI Taxonomy" id="3755"/>
    <lineage>
        <taxon>Eukaryota</taxon>
        <taxon>Viridiplantae</taxon>
        <taxon>Streptophyta</taxon>
        <taxon>Embryophyta</taxon>
        <taxon>Tracheophyta</taxon>
        <taxon>Spermatophyta</taxon>
        <taxon>Magnoliopsida</taxon>
        <taxon>eudicotyledons</taxon>
        <taxon>Gunneridae</taxon>
        <taxon>Pentapetalae</taxon>
        <taxon>rosids</taxon>
        <taxon>fabids</taxon>
        <taxon>Rosales</taxon>
        <taxon>Rosaceae</taxon>
        <taxon>Amygdaloideae</taxon>
        <taxon>Amygdaleae</taxon>
        <taxon>Prunus</taxon>
    </lineage>
</organism>
<gene>
    <name evidence="1" type="ORF">L3X38_042972</name>
</gene>
<dbReference type="EMBL" id="JAJFAZ020000008">
    <property type="protein sequence ID" value="KAI5313796.1"/>
    <property type="molecule type" value="Genomic_DNA"/>
</dbReference>
<evidence type="ECO:0000313" key="1">
    <source>
        <dbReference type="EMBL" id="KAI5313796.1"/>
    </source>
</evidence>
<dbReference type="Proteomes" id="UP001054821">
    <property type="component" value="Chromosome 8"/>
</dbReference>